<evidence type="ECO:0000313" key="9">
    <source>
        <dbReference type="Proteomes" id="UP000759537"/>
    </source>
</evidence>
<dbReference type="PRINTS" id="PR00069">
    <property type="entry name" value="ALDKETRDTASE"/>
</dbReference>
<protein>
    <submittedName>
        <fullName evidence="8">Aldo/keto reductase</fullName>
    </submittedName>
</protein>
<feature type="site" description="Lowers pKa of active site Tyr" evidence="6">
    <location>
        <position position="76"/>
    </location>
</feature>
<comment type="caution">
    <text evidence="8">The sequence shown here is derived from an EMBL/GenBank/DDBJ whole genome shotgun (WGS) entry which is preliminary data.</text>
</comment>
<gene>
    <name evidence="8" type="ORF">DFH94DRAFT_325982</name>
</gene>
<dbReference type="SUPFAM" id="SSF51430">
    <property type="entry name" value="NAD(P)-linked oxidoreductase"/>
    <property type="match status" value="1"/>
</dbReference>
<evidence type="ECO:0000256" key="2">
    <source>
        <dbReference type="ARBA" id="ARBA00022857"/>
    </source>
</evidence>
<dbReference type="FunFam" id="3.20.20.100:FF:000002">
    <property type="entry name" value="2,5-diketo-D-gluconic acid reductase A"/>
    <property type="match status" value="1"/>
</dbReference>
<evidence type="ECO:0000313" key="8">
    <source>
        <dbReference type="EMBL" id="KAF8483809.1"/>
    </source>
</evidence>
<dbReference type="InterPro" id="IPR023210">
    <property type="entry name" value="NADP_OxRdtase_dom"/>
</dbReference>
<evidence type="ECO:0000256" key="6">
    <source>
        <dbReference type="PIRSR" id="PIRSR000097-3"/>
    </source>
</evidence>
<dbReference type="InterPro" id="IPR036812">
    <property type="entry name" value="NAD(P)_OxRdtase_dom_sf"/>
</dbReference>
<comment type="similarity">
    <text evidence="1">Belongs to the aldo/keto reductase family.</text>
</comment>
<dbReference type="PROSITE" id="PS00063">
    <property type="entry name" value="ALDOKETO_REDUCTASE_3"/>
    <property type="match status" value="1"/>
</dbReference>
<keyword evidence="9" id="KW-1185">Reference proteome</keyword>
<evidence type="ECO:0000256" key="3">
    <source>
        <dbReference type="ARBA" id="ARBA00023002"/>
    </source>
</evidence>
<evidence type="ECO:0000259" key="7">
    <source>
        <dbReference type="Pfam" id="PF00248"/>
    </source>
</evidence>
<organism evidence="8 9">
    <name type="scientific">Russula ochroleuca</name>
    <dbReference type="NCBI Taxonomy" id="152965"/>
    <lineage>
        <taxon>Eukaryota</taxon>
        <taxon>Fungi</taxon>
        <taxon>Dikarya</taxon>
        <taxon>Basidiomycota</taxon>
        <taxon>Agaricomycotina</taxon>
        <taxon>Agaricomycetes</taxon>
        <taxon>Russulales</taxon>
        <taxon>Russulaceae</taxon>
        <taxon>Russula</taxon>
    </lineage>
</organism>
<keyword evidence="2" id="KW-0521">NADP</keyword>
<dbReference type="PANTHER" id="PTHR43827:SF3">
    <property type="entry name" value="NADP-DEPENDENT OXIDOREDUCTASE DOMAIN-CONTAINING PROTEIN"/>
    <property type="match status" value="1"/>
</dbReference>
<name>A0A9P5N1E8_9AGAM</name>
<keyword evidence="3" id="KW-0560">Oxidoreductase</keyword>
<dbReference type="Proteomes" id="UP000759537">
    <property type="component" value="Unassembled WGS sequence"/>
</dbReference>
<reference evidence="8" key="2">
    <citation type="journal article" date="2020" name="Nat. Commun.">
        <title>Large-scale genome sequencing of mycorrhizal fungi provides insights into the early evolution of symbiotic traits.</title>
        <authorList>
            <person name="Miyauchi S."/>
            <person name="Kiss E."/>
            <person name="Kuo A."/>
            <person name="Drula E."/>
            <person name="Kohler A."/>
            <person name="Sanchez-Garcia M."/>
            <person name="Morin E."/>
            <person name="Andreopoulos B."/>
            <person name="Barry K.W."/>
            <person name="Bonito G."/>
            <person name="Buee M."/>
            <person name="Carver A."/>
            <person name="Chen C."/>
            <person name="Cichocki N."/>
            <person name="Clum A."/>
            <person name="Culley D."/>
            <person name="Crous P.W."/>
            <person name="Fauchery L."/>
            <person name="Girlanda M."/>
            <person name="Hayes R.D."/>
            <person name="Keri Z."/>
            <person name="LaButti K."/>
            <person name="Lipzen A."/>
            <person name="Lombard V."/>
            <person name="Magnuson J."/>
            <person name="Maillard F."/>
            <person name="Murat C."/>
            <person name="Nolan M."/>
            <person name="Ohm R.A."/>
            <person name="Pangilinan J."/>
            <person name="Pereira M.F."/>
            <person name="Perotto S."/>
            <person name="Peter M."/>
            <person name="Pfister S."/>
            <person name="Riley R."/>
            <person name="Sitrit Y."/>
            <person name="Stielow J.B."/>
            <person name="Szollosi G."/>
            <person name="Zifcakova L."/>
            <person name="Stursova M."/>
            <person name="Spatafora J.W."/>
            <person name="Tedersoo L."/>
            <person name="Vaario L.M."/>
            <person name="Yamada A."/>
            <person name="Yan M."/>
            <person name="Wang P."/>
            <person name="Xu J."/>
            <person name="Bruns T."/>
            <person name="Baldrian P."/>
            <person name="Vilgalys R."/>
            <person name="Dunand C."/>
            <person name="Henrissat B."/>
            <person name="Grigoriev I.V."/>
            <person name="Hibbett D."/>
            <person name="Nagy L.G."/>
            <person name="Martin F.M."/>
        </authorList>
    </citation>
    <scope>NUCLEOTIDE SEQUENCE</scope>
    <source>
        <strain evidence="8">Prilba</strain>
    </source>
</reference>
<dbReference type="GO" id="GO:0016616">
    <property type="term" value="F:oxidoreductase activity, acting on the CH-OH group of donors, NAD or NADP as acceptor"/>
    <property type="evidence" value="ECO:0007669"/>
    <property type="project" value="UniProtKB-ARBA"/>
</dbReference>
<dbReference type="InterPro" id="IPR018170">
    <property type="entry name" value="Aldo/ket_reductase_CS"/>
</dbReference>
<dbReference type="PROSITE" id="PS00798">
    <property type="entry name" value="ALDOKETO_REDUCTASE_1"/>
    <property type="match status" value="1"/>
</dbReference>
<feature type="domain" description="NADP-dependent oxidoreductase" evidence="7">
    <location>
        <begin position="18"/>
        <end position="271"/>
    </location>
</feature>
<accession>A0A9P5N1E8</accession>
<dbReference type="AlphaFoldDB" id="A0A9P5N1E8"/>
<dbReference type="InterPro" id="IPR020471">
    <property type="entry name" value="AKR"/>
</dbReference>
<dbReference type="Gene3D" id="3.20.20.100">
    <property type="entry name" value="NADP-dependent oxidoreductase domain"/>
    <property type="match status" value="1"/>
</dbReference>
<dbReference type="PIRSF" id="PIRSF000097">
    <property type="entry name" value="AKR"/>
    <property type="match status" value="1"/>
</dbReference>
<evidence type="ECO:0000256" key="1">
    <source>
        <dbReference type="ARBA" id="ARBA00007905"/>
    </source>
</evidence>
<evidence type="ECO:0000256" key="4">
    <source>
        <dbReference type="PIRSR" id="PIRSR000097-1"/>
    </source>
</evidence>
<feature type="active site" description="Proton donor" evidence="4">
    <location>
        <position position="51"/>
    </location>
</feature>
<dbReference type="PANTHER" id="PTHR43827">
    <property type="entry name" value="2,5-DIKETO-D-GLUCONIC ACID REDUCTASE"/>
    <property type="match status" value="1"/>
</dbReference>
<evidence type="ECO:0000256" key="5">
    <source>
        <dbReference type="PIRSR" id="PIRSR000097-2"/>
    </source>
</evidence>
<dbReference type="OrthoDB" id="416253at2759"/>
<sequence>MPIQKVTKLNTGAIMPHIGLGTWKSQPGKVEHAVETALKNGYRHIDTATAYDNEKQVGEGIKASGVSRSEIFLTTKLNNNDHKDVLGALNKSLGLLGTEYVDLYLLHWPAPMTNDWKADKSLNWHDTWKKIEKVYREHPEKVKAIGVSNVSAAYLKDLLALPDVIVPAVNQVERHPSCLEEEVLAACEKAGIVITAYSPLGSDQSPLLKNDVVLRLAEKYNITPANVLVSFQVNTPNVNVLPKSVTPERIIGNLKVVDLTEEEIAELKGIDKANHFRACPPTWTGWGNLGFTD</sequence>
<dbReference type="EMBL" id="WHVB01000004">
    <property type="protein sequence ID" value="KAF8483809.1"/>
    <property type="molecule type" value="Genomic_DNA"/>
</dbReference>
<proteinExistence type="inferred from homology"/>
<dbReference type="CDD" id="cd19071">
    <property type="entry name" value="AKR_AKR1-5-like"/>
    <property type="match status" value="1"/>
</dbReference>
<dbReference type="Pfam" id="PF00248">
    <property type="entry name" value="Aldo_ket_red"/>
    <property type="match status" value="1"/>
</dbReference>
<reference evidence="8" key="1">
    <citation type="submission" date="2019-10" db="EMBL/GenBank/DDBJ databases">
        <authorList>
            <consortium name="DOE Joint Genome Institute"/>
            <person name="Kuo A."/>
            <person name="Miyauchi S."/>
            <person name="Kiss E."/>
            <person name="Drula E."/>
            <person name="Kohler A."/>
            <person name="Sanchez-Garcia M."/>
            <person name="Andreopoulos B."/>
            <person name="Barry K.W."/>
            <person name="Bonito G."/>
            <person name="Buee M."/>
            <person name="Carver A."/>
            <person name="Chen C."/>
            <person name="Cichocki N."/>
            <person name="Clum A."/>
            <person name="Culley D."/>
            <person name="Crous P.W."/>
            <person name="Fauchery L."/>
            <person name="Girlanda M."/>
            <person name="Hayes R."/>
            <person name="Keri Z."/>
            <person name="LaButti K."/>
            <person name="Lipzen A."/>
            <person name="Lombard V."/>
            <person name="Magnuson J."/>
            <person name="Maillard F."/>
            <person name="Morin E."/>
            <person name="Murat C."/>
            <person name="Nolan M."/>
            <person name="Ohm R."/>
            <person name="Pangilinan J."/>
            <person name="Pereira M."/>
            <person name="Perotto S."/>
            <person name="Peter M."/>
            <person name="Riley R."/>
            <person name="Sitrit Y."/>
            <person name="Stielow B."/>
            <person name="Szollosi G."/>
            <person name="Zifcakova L."/>
            <person name="Stursova M."/>
            <person name="Spatafora J.W."/>
            <person name="Tedersoo L."/>
            <person name="Vaario L.-M."/>
            <person name="Yamada A."/>
            <person name="Yan M."/>
            <person name="Wang P."/>
            <person name="Xu J."/>
            <person name="Bruns T."/>
            <person name="Baldrian P."/>
            <person name="Vilgalys R."/>
            <person name="Henrissat B."/>
            <person name="Grigoriev I.V."/>
            <person name="Hibbett D."/>
            <person name="Nagy L.G."/>
            <person name="Martin F.M."/>
        </authorList>
    </citation>
    <scope>NUCLEOTIDE SEQUENCE</scope>
    <source>
        <strain evidence="8">Prilba</strain>
    </source>
</reference>
<feature type="binding site" evidence="5">
    <location>
        <position position="107"/>
    </location>
    <ligand>
        <name>substrate</name>
    </ligand>
</feature>